<dbReference type="AlphaFoldDB" id="A0A0D2J965"/>
<feature type="compositionally biased region" description="Low complexity" evidence="1">
    <location>
        <begin position="80"/>
        <end position="94"/>
    </location>
</feature>
<feature type="region of interest" description="Disordered" evidence="1">
    <location>
        <begin position="1"/>
        <end position="133"/>
    </location>
</feature>
<dbReference type="RefSeq" id="XP_013895297.1">
    <property type="nucleotide sequence ID" value="XM_014039843.1"/>
</dbReference>
<evidence type="ECO:0000313" key="2">
    <source>
        <dbReference type="EMBL" id="KIY96277.1"/>
    </source>
</evidence>
<feature type="compositionally biased region" description="Low complexity" evidence="1">
    <location>
        <begin position="124"/>
        <end position="133"/>
    </location>
</feature>
<accession>A0A0D2J965</accession>
<gene>
    <name evidence="2" type="ORF">MNEG_11684</name>
</gene>
<feature type="compositionally biased region" description="Gly residues" evidence="1">
    <location>
        <begin position="37"/>
        <end position="58"/>
    </location>
</feature>
<dbReference type="Proteomes" id="UP000054498">
    <property type="component" value="Unassembled WGS sequence"/>
</dbReference>
<proteinExistence type="predicted"/>
<dbReference type="EMBL" id="KK103080">
    <property type="protein sequence ID" value="KIY96277.1"/>
    <property type="molecule type" value="Genomic_DNA"/>
</dbReference>
<dbReference type="GeneID" id="25728971"/>
<evidence type="ECO:0000313" key="3">
    <source>
        <dbReference type="Proteomes" id="UP000054498"/>
    </source>
</evidence>
<dbReference type="KEGG" id="mng:MNEG_11684"/>
<keyword evidence="3" id="KW-1185">Reference proteome</keyword>
<evidence type="ECO:0000256" key="1">
    <source>
        <dbReference type="SAM" id="MobiDB-lite"/>
    </source>
</evidence>
<sequence>MHSLPPSSYAPTSYLRSSGGTLTSNREATGQLPSYAGPGGQLGGHYGPGPQYGPGGGLPRQNSGGPQPQLSRQLSGGGASSASSGATYAFGARPRPAPQQAPPQQFMSSSPSVGLPPRPPASDARSTATGSSAKAALAAAGGARPSRARLGPQLRASCPMVCLARTNGGVRDAMPLHIRDLQFDALVYVSQAFVRVQMICNYPNVRSGPRSGPRSGG</sequence>
<organism evidence="2 3">
    <name type="scientific">Monoraphidium neglectum</name>
    <dbReference type="NCBI Taxonomy" id="145388"/>
    <lineage>
        <taxon>Eukaryota</taxon>
        <taxon>Viridiplantae</taxon>
        <taxon>Chlorophyta</taxon>
        <taxon>core chlorophytes</taxon>
        <taxon>Chlorophyceae</taxon>
        <taxon>CS clade</taxon>
        <taxon>Sphaeropleales</taxon>
        <taxon>Selenastraceae</taxon>
        <taxon>Monoraphidium</taxon>
    </lineage>
</organism>
<name>A0A0D2J965_9CHLO</name>
<feature type="compositionally biased region" description="Polar residues" evidence="1">
    <location>
        <begin position="1"/>
        <end position="32"/>
    </location>
</feature>
<reference evidence="2 3" key="1">
    <citation type="journal article" date="2013" name="BMC Genomics">
        <title>Reconstruction of the lipid metabolism for the microalga Monoraphidium neglectum from its genome sequence reveals characteristics suitable for biofuel production.</title>
        <authorList>
            <person name="Bogen C."/>
            <person name="Al-Dilaimi A."/>
            <person name="Albersmeier A."/>
            <person name="Wichmann J."/>
            <person name="Grundmann M."/>
            <person name="Rupp O."/>
            <person name="Lauersen K.J."/>
            <person name="Blifernez-Klassen O."/>
            <person name="Kalinowski J."/>
            <person name="Goesmann A."/>
            <person name="Mussgnug J.H."/>
            <person name="Kruse O."/>
        </authorList>
    </citation>
    <scope>NUCLEOTIDE SEQUENCE [LARGE SCALE GENOMIC DNA]</scope>
    <source>
        <strain evidence="2 3">SAG 48.87</strain>
    </source>
</reference>
<dbReference type="STRING" id="145388.A0A0D2J965"/>
<feature type="compositionally biased region" description="Polar residues" evidence="1">
    <location>
        <begin position="60"/>
        <end position="74"/>
    </location>
</feature>
<protein>
    <submittedName>
        <fullName evidence="2">Uncharacterized protein</fullName>
    </submittedName>
</protein>